<proteinExistence type="predicted"/>
<keyword evidence="2" id="KW-1185">Reference proteome</keyword>
<name>A0ABN7VAZ9_GIGMA</name>
<gene>
    <name evidence="1" type="ORF">GMARGA_LOCUS16553</name>
</gene>
<reference evidence="1 2" key="1">
    <citation type="submission" date="2021-06" db="EMBL/GenBank/DDBJ databases">
        <authorList>
            <person name="Kallberg Y."/>
            <person name="Tangrot J."/>
            <person name="Rosling A."/>
        </authorList>
    </citation>
    <scope>NUCLEOTIDE SEQUENCE [LARGE SCALE GENOMIC DNA]</scope>
    <source>
        <strain evidence="1 2">120-4 pot B 10/14</strain>
    </source>
</reference>
<dbReference type="EMBL" id="CAJVQB010012063">
    <property type="protein sequence ID" value="CAG8752528.1"/>
    <property type="molecule type" value="Genomic_DNA"/>
</dbReference>
<evidence type="ECO:0000313" key="1">
    <source>
        <dbReference type="EMBL" id="CAG8752528.1"/>
    </source>
</evidence>
<dbReference type="Proteomes" id="UP000789901">
    <property type="component" value="Unassembled WGS sequence"/>
</dbReference>
<organism evidence="1 2">
    <name type="scientific">Gigaspora margarita</name>
    <dbReference type="NCBI Taxonomy" id="4874"/>
    <lineage>
        <taxon>Eukaryota</taxon>
        <taxon>Fungi</taxon>
        <taxon>Fungi incertae sedis</taxon>
        <taxon>Mucoromycota</taxon>
        <taxon>Glomeromycotina</taxon>
        <taxon>Glomeromycetes</taxon>
        <taxon>Diversisporales</taxon>
        <taxon>Gigasporaceae</taxon>
        <taxon>Gigaspora</taxon>
    </lineage>
</organism>
<sequence>MFKNSNKANVYFLLVKDLLERHKLTVKKKTISQNILLFKYLSWPSNKDRSWIIVTKSLVTKSKNKQYIDQMEVYANETNKFIKISRFDEYHIIEHLKKLIFNDYSESKEISHSEK</sequence>
<protein>
    <submittedName>
        <fullName evidence="1">38012_t:CDS:1</fullName>
    </submittedName>
</protein>
<accession>A0ABN7VAZ9</accession>
<evidence type="ECO:0000313" key="2">
    <source>
        <dbReference type="Proteomes" id="UP000789901"/>
    </source>
</evidence>
<comment type="caution">
    <text evidence="1">The sequence shown here is derived from an EMBL/GenBank/DDBJ whole genome shotgun (WGS) entry which is preliminary data.</text>
</comment>